<feature type="compositionally biased region" description="Acidic residues" evidence="2">
    <location>
        <begin position="160"/>
        <end position="192"/>
    </location>
</feature>
<feature type="coiled-coil region" evidence="1">
    <location>
        <begin position="24"/>
        <end position="51"/>
    </location>
</feature>
<reference evidence="3" key="2">
    <citation type="submission" date="2022-06" db="UniProtKB">
        <authorList>
            <consortium name="EnsemblMetazoa"/>
        </authorList>
    </citation>
    <scope>IDENTIFICATION</scope>
    <source>
        <strain evidence="3">DF5081</strain>
    </source>
</reference>
<dbReference type="AlphaFoldDB" id="A0A8R1DGH9"/>
<protein>
    <recommendedName>
        <fullName evidence="5">Kinesin motor domain-containing protein</fullName>
    </recommendedName>
</protein>
<evidence type="ECO:0000313" key="4">
    <source>
        <dbReference type="Proteomes" id="UP000005237"/>
    </source>
</evidence>
<accession>A0A8R1DGH9</accession>
<dbReference type="EnsemblMetazoa" id="CJA01475.1">
    <property type="protein sequence ID" value="CJA01475.1"/>
    <property type="gene ID" value="WBGene00120679"/>
</dbReference>
<keyword evidence="4" id="KW-1185">Reference proteome</keyword>
<dbReference type="Pfam" id="PF25764">
    <property type="entry name" value="KIF21A_4th"/>
    <property type="match status" value="1"/>
</dbReference>
<sequence>MVFGESKSIIYALGHHLSTGESEVNHLRFRVKALNETLDILRSENIDLKTKAELSSLPTQPTTGASGDEEVDAVQATFRKYLEELERTKSLLYESQSTCDQLRKDNARWKAKGGGGAGGTDMFNSQKLIELAKQEVEQQRKLVATGAVEAPTSEYSSMGQDEDGTSNEAEDIEDVDDIDEDEEEKEEQEESEALQIDLNEVMIELDIKEKLIDQLERAERQNQQIRETYEKKLRELMERIKVWF</sequence>
<dbReference type="Proteomes" id="UP000005237">
    <property type="component" value="Unassembled WGS sequence"/>
</dbReference>
<evidence type="ECO:0000313" key="3">
    <source>
        <dbReference type="EnsemblMetazoa" id="CJA01475.1"/>
    </source>
</evidence>
<evidence type="ECO:0000256" key="1">
    <source>
        <dbReference type="SAM" id="Coils"/>
    </source>
</evidence>
<reference evidence="4" key="1">
    <citation type="submission" date="2010-08" db="EMBL/GenBank/DDBJ databases">
        <authorList>
            <consortium name="Caenorhabditis japonica Sequencing Consortium"/>
            <person name="Wilson R.K."/>
        </authorList>
    </citation>
    <scope>NUCLEOTIDE SEQUENCE [LARGE SCALE GENOMIC DNA]</scope>
    <source>
        <strain evidence="4">DF5081</strain>
    </source>
</reference>
<evidence type="ECO:0000256" key="2">
    <source>
        <dbReference type="SAM" id="MobiDB-lite"/>
    </source>
</evidence>
<evidence type="ECO:0008006" key="5">
    <source>
        <dbReference type="Google" id="ProtNLM"/>
    </source>
</evidence>
<feature type="region of interest" description="Disordered" evidence="2">
    <location>
        <begin position="145"/>
        <end position="193"/>
    </location>
</feature>
<proteinExistence type="predicted"/>
<name>A0A8R1DGH9_CAEJA</name>
<organism evidence="3 4">
    <name type="scientific">Caenorhabditis japonica</name>
    <dbReference type="NCBI Taxonomy" id="281687"/>
    <lineage>
        <taxon>Eukaryota</taxon>
        <taxon>Metazoa</taxon>
        <taxon>Ecdysozoa</taxon>
        <taxon>Nematoda</taxon>
        <taxon>Chromadorea</taxon>
        <taxon>Rhabditida</taxon>
        <taxon>Rhabditina</taxon>
        <taxon>Rhabditomorpha</taxon>
        <taxon>Rhabditoidea</taxon>
        <taxon>Rhabditidae</taxon>
        <taxon>Peloderinae</taxon>
        <taxon>Caenorhabditis</taxon>
    </lineage>
</organism>
<keyword evidence="1" id="KW-0175">Coiled coil</keyword>